<dbReference type="Pfam" id="PF03031">
    <property type="entry name" value="NIF"/>
    <property type="match status" value="1"/>
</dbReference>
<proteinExistence type="predicted"/>
<dbReference type="STRING" id="6198.A0A075AG57"/>
<feature type="region of interest" description="Disordered" evidence="1">
    <location>
        <begin position="782"/>
        <end position="809"/>
    </location>
</feature>
<dbReference type="CDD" id="cd07521">
    <property type="entry name" value="HAD_FCP1-like"/>
    <property type="match status" value="1"/>
</dbReference>
<dbReference type="KEGG" id="ovi:T265_04728"/>
<dbReference type="Pfam" id="PF00078">
    <property type="entry name" value="RVT_1"/>
    <property type="match status" value="1"/>
</dbReference>
<evidence type="ECO:0000259" key="2">
    <source>
        <dbReference type="PROSITE" id="PS50878"/>
    </source>
</evidence>
<evidence type="ECO:0000259" key="3">
    <source>
        <dbReference type="PROSITE" id="PS50969"/>
    </source>
</evidence>
<sequence length="1146" mass="126628">MDRNFRPSFSGQFCCSRSATALHLKDTSEEECNTVLCVLCARILMKKAPNCALNWVPDGSWTTAGGRAIILTSVPCKVMEHILKRAALDHLTSSNLISPAQHGYLPDRPCVTNMLVFMDSLTQAKDGGLISDAIFFDFSKAFDRVPYVPLLHKLQSYGIQGKILRLIKAFLSDRSFRVRISSTYSSPPPVSIGVTQGSVLGPVLFLIYVNDHPGVLAGPCLLLADDLKSWSTDASALQMDVDAAKRWSLDWHFPLNDEKCVHISFGGDSASAFVMHGEKGPENSMRVDAKKDFGIWVSSNLSFSLHQGKSAQKVFAILRMLRRIFSRITRMDFQIFYGAYVRLLLEYANQVVYSGRTKDRTLIERVQRAATRMVAGLKSVDYETRPVMLHLFPLEHRRLPGDLILTYALFEQSLANRFDMFTILNFVDFCDGDRSVPVSSRTSRGSLSIEECERLVLSPPPVPMDLDLACAAIHAAARRSNSSRTHSIKTQPDGYGDTHGHPSEQDLSKPQLEPIPSYPRKTRHRRPTFSWRRLLCCYSSYVDSPKVPERPQLTTVGSSVVPIPHPQNGEPVKKLPDDNSTDQASKVARKFWSSPRRSKAITNNLVSTAPLLVSEESRVHPSPSSNCTTGYHRDTSVASTAPSYHATLPGSVLNAITSNHQEPSYPHPVLCTADTSSTSVVPSRASAPPCSSAMYVPPPIKPHSSFTITFPRFHAYNRHSIGSSSKQPPPTTGYTSHFQIPVSGSSEVNKDAYASDAVHLRGNYPGTTNLWNSGDVVDHHAPTIDSELPDYGQSGSDQNGAQGDSSSENLEMLTPGMDLLGEPTSDCVNKKCLVLDLDETLVHSWFKYVENANFIVPVELDGVKHQIFVCKRPHLDEFLREIGPLFECVMFTASLRKYADPVCDFIDESSHFRHRLFREACVYHQNNLIKDLSRLGRDVDQVCIVDNSAVSFLFQPNNALHIVSWFDDPNDQALLGLIPYLRGLAKSDTVVDYLRQFQPPPSAVVAHPPTPSCLLLFNTAYSNDSEDNEGSDHLDEIGYEYSDEEAVLSPHFHPPLPASSTALLRTYLTQLDAHSNTTVHPSSMQQYPRGNFPSSATASSIAATTTSFIHQMARPDPHYTTTGSSVSPLSVPVEVVQDSSSTGLGV</sequence>
<feature type="compositionally biased region" description="Polar residues" evidence="1">
    <location>
        <begin position="720"/>
        <end position="740"/>
    </location>
</feature>
<feature type="domain" description="Reverse transcriptase" evidence="2">
    <location>
        <begin position="1"/>
        <end position="301"/>
    </location>
</feature>
<dbReference type="PROSITE" id="PS50878">
    <property type="entry name" value="RT_POL"/>
    <property type="match status" value="1"/>
</dbReference>
<name>A0A075AG57_OPIVI</name>
<dbReference type="OrthoDB" id="277011at2759"/>
<dbReference type="PROSITE" id="PS50969">
    <property type="entry name" value="FCP1"/>
    <property type="match status" value="1"/>
</dbReference>
<accession>A0A075AG57</accession>
<dbReference type="Proteomes" id="UP000054324">
    <property type="component" value="Unassembled WGS sequence"/>
</dbReference>
<dbReference type="SUPFAM" id="SSF56784">
    <property type="entry name" value="HAD-like"/>
    <property type="match status" value="1"/>
</dbReference>
<feature type="compositionally biased region" description="Basic and acidic residues" evidence="1">
    <location>
        <begin position="496"/>
        <end position="507"/>
    </location>
</feature>
<dbReference type="GO" id="GO:0016791">
    <property type="term" value="F:phosphatase activity"/>
    <property type="evidence" value="ECO:0007669"/>
    <property type="project" value="InterPro"/>
</dbReference>
<dbReference type="CTD" id="20318910"/>
<reference evidence="4 5" key="1">
    <citation type="submission" date="2013-11" db="EMBL/GenBank/DDBJ databases">
        <title>Opisthorchis viverrini - life in the bile duct.</title>
        <authorList>
            <person name="Young N.D."/>
            <person name="Nagarajan N."/>
            <person name="Lin S.J."/>
            <person name="Korhonen P.K."/>
            <person name="Jex A.R."/>
            <person name="Hall R.S."/>
            <person name="Safavi-Hemami H."/>
            <person name="Kaewkong W."/>
            <person name="Bertrand D."/>
            <person name="Gao S."/>
            <person name="Seet Q."/>
            <person name="Wongkham S."/>
            <person name="Teh B.T."/>
            <person name="Wongkham C."/>
            <person name="Intapan P.M."/>
            <person name="Maleewong W."/>
            <person name="Yang X."/>
            <person name="Hu M."/>
            <person name="Wang Z."/>
            <person name="Hofmann A."/>
            <person name="Sternberg P.W."/>
            <person name="Tan P."/>
            <person name="Wang J."/>
            <person name="Gasser R.B."/>
        </authorList>
    </citation>
    <scope>NUCLEOTIDE SEQUENCE [LARGE SCALE GENOMIC DNA]</scope>
</reference>
<organism evidence="4 5">
    <name type="scientific">Opisthorchis viverrini</name>
    <name type="common">Southeast Asian liver fluke</name>
    <dbReference type="NCBI Taxonomy" id="6198"/>
    <lineage>
        <taxon>Eukaryota</taxon>
        <taxon>Metazoa</taxon>
        <taxon>Spiralia</taxon>
        <taxon>Lophotrochozoa</taxon>
        <taxon>Platyhelminthes</taxon>
        <taxon>Trematoda</taxon>
        <taxon>Digenea</taxon>
        <taxon>Opisthorchiida</taxon>
        <taxon>Opisthorchiata</taxon>
        <taxon>Opisthorchiidae</taxon>
        <taxon>Opisthorchis</taxon>
    </lineage>
</organism>
<keyword evidence="5" id="KW-1185">Reference proteome</keyword>
<feature type="compositionally biased region" description="Polar residues" evidence="1">
    <location>
        <begin position="793"/>
        <end position="809"/>
    </location>
</feature>
<dbReference type="NCBIfam" id="TIGR02251">
    <property type="entry name" value="HIF-SF_euk"/>
    <property type="match status" value="1"/>
</dbReference>
<dbReference type="FunFam" id="3.40.50.1000:FF:000093">
    <property type="entry name" value="NLI interacting factor-like phosphatase family protein"/>
    <property type="match status" value="1"/>
</dbReference>
<dbReference type="AlphaFoldDB" id="A0A075AG57"/>
<feature type="region of interest" description="Disordered" evidence="1">
    <location>
        <begin position="481"/>
        <end position="524"/>
    </location>
</feature>
<dbReference type="CDD" id="cd01650">
    <property type="entry name" value="RT_nLTR_like"/>
    <property type="match status" value="1"/>
</dbReference>
<dbReference type="RefSeq" id="XP_009167805.1">
    <property type="nucleotide sequence ID" value="XM_009169541.1"/>
</dbReference>
<protein>
    <recommendedName>
        <fullName evidence="6">FCP1 homology domain-containing protein</fullName>
    </recommendedName>
</protein>
<dbReference type="InterPro" id="IPR004274">
    <property type="entry name" value="FCP1_dom"/>
</dbReference>
<feature type="domain" description="FCP1 homology" evidence="3">
    <location>
        <begin position="826"/>
        <end position="984"/>
    </location>
</feature>
<evidence type="ECO:0000256" key="1">
    <source>
        <dbReference type="SAM" id="MobiDB-lite"/>
    </source>
</evidence>
<dbReference type="InterPro" id="IPR023214">
    <property type="entry name" value="HAD_sf"/>
</dbReference>
<dbReference type="SMART" id="SM00577">
    <property type="entry name" value="CPDc"/>
    <property type="match status" value="1"/>
</dbReference>
<evidence type="ECO:0008006" key="6">
    <source>
        <dbReference type="Google" id="ProtNLM"/>
    </source>
</evidence>
<dbReference type="GeneID" id="20318910"/>
<dbReference type="InterPro" id="IPR000477">
    <property type="entry name" value="RT_dom"/>
</dbReference>
<evidence type="ECO:0000313" key="5">
    <source>
        <dbReference type="Proteomes" id="UP000054324"/>
    </source>
</evidence>
<evidence type="ECO:0000313" key="4">
    <source>
        <dbReference type="EMBL" id="KER28414.1"/>
    </source>
</evidence>
<dbReference type="InterPro" id="IPR050365">
    <property type="entry name" value="TIM50"/>
</dbReference>
<dbReference type="Gene3D" id="3.40.50.1000">
    <property type="entry name" value="HAD superfamily/HAD-like"/>
    <property type="match status" value="1"/>
</dbReference>
<dbReference type="PANTHER" id="PTHR12210">
    <property type="entry name" value="DULLARD PROTEIN PHOSPHATASE"/>
    <property type="match status" value="1"/>
</dbReference>
<gene>
    <name evidence="4" type="ORF">T265_04728</name>
</gene>
<feature type="region of interest" description="Disordered" evidence="1">
    <location>
        <begin position="556"/>
        <end position="581"/>
    </location>
</feature>
<dbReference type="EMBL" id="KL596699">
    <property type="protein sequence ID" value="KER28414.1"/>
    <property type="molecule type" value="Genomic_DNA"/>
</dbReference>
<dbReference type="InterPro" id="IPR011948">
    <property type="entry name" value="Dullard_phosphatase"/>
</dbReference>
<feature type="region of interest" description="Disordered" evidence="1">
    <location>
        <begin position="719"/>
        <end position="740"/>
    </location>
</feature>
<dbReference type="InterPro" id="IPR036412">
    <property type="entry name" value="HAD-like_sf"/>
</dbReference>